<dbReference type="GO" id="GO:0000932">
    <property type="term" value="C:P-body"/>
    <property type="evidence" value="ECO:0000318"/>
    <property type="project" value="GO_Central"/>
</dbReference>
<dbReference type="Gene3D" id="1.25.10.10">
    <property type="entry name" value="Leucine-rich Repeat Variant"/>
    <property type="match status" value="3"/>
</dbReference>
<reference evidence="2 3" key="1">
    <citation type="journal article" date="2014" name="Nat. Genet.">
        <title>Genome sequence of the hot pepper provides insights into the evolution of pungency in Capsicum species.</title>
        <authorList>
            <person name="Kim S."/>
            <person name="Park M."/>
            <person name="Yeom S.I."/>
            <person name="Kim Y.M."/>
            <person name="Lee J.M."/>
            <person name="Lee H.A."/>
            <person name="Seo E."/>
            <person name="Choi J."/>
            <person name="Cheong K."/>
            <person name="Kim K.T."/>
            <person name="Jung K."/>
            <person name="Lee G.W."/>
            <person name="Oh S.K."/>
            <person name="Bae C."/>
            <person name="Kim S.B."/>
            <person name="Lee H.Y."/>
            <person name="Kim S.Y."/>
            <person name="Kim M.S."/>
            <person name="Kang B.C."/>
            <person name="Jo Y.D."/>
            <person name="Yang H.B."/>
            <person name="Jeong H.J."/>
            <person name="Kang W.H."/>
            <person name="Kwon J.K."/>
            <person name="Shin C."/>
            <person name="Lim J.Y."/>
            <person name="Park J.H."/>
            <person name="Huh J.H."/>
            <person name="Kim J.S."/>
            <person name="Kim B.D."/>
            <person name="Cohen O."/>
            <person name="Paran I."/>
            <person name="Suh M.C."/>
            <person name="Lee S.B."/>
            <person name="Kim Y.K."/>
            <person name="Shin Y."/>
            <person name="Noh S.J."/>
            <person name="Park J."/>
            <person name="Seo Y.S."/>
            <person name="Kwon S.Y."/>
            <person name="Kim H.A."/>
            <person name="Park J.M."/>
            <person name="Kim H.J."/>
            <person name="Choi S.B."/>
            <person name="Bosland P.W."/>
            <person name="Reeves G."/>
            <person name="Jo S.H."/>
            <person name="Lee B.W."/>
            <person name="Cho H.T."/>
            <person name="Choi H.S."/>
            <person name="Lee M.S."/>
            <person name="Yu Y."/>
            <person name="Do Choi Y."/>
            <person name="Park B.S."/>
            <person name="van Deynze A."/>
            <person name="Ashrafi H."/>
            <person name="Hill T."/>
            <person name="Kim W.T."/>
            <person name="Pai H.S."/>
            <person name="Ahn H.K."/>
            <person name="Yeam I."/>
            <person name="Giovannoni J.J."/>
            <person name="Rose J.K."/>
            <person name="Sorensen I."/>
            <person name="Lee S.J."/>
            <person name="Kim R.W."/>
            <person name="Choi I.Y."/>
            <person name="Choi B.S."/>
            <person name="Lim J.S."/>
            <person name="Lee Y.H."/>
            <person name="Choi D."/>
        </authorList>
    </citation>
    <scope>NUCLEOTIDE SEQUENCE [LARGE SCALE GENOMIC DNA]</scope>
    <source>
        <strain evidence="3">cv. CM334</strain>
    </source>
</reference>
<keyword evidence="3" id="KW-1185">Reference proteome</keyword>
<evidence type="ECO:0000313" key="2">
    <source>
        <dbReference type="EMBL" id="PHT92650.1"/>
    </source>
</evidence>
<dbReference type="CDD" id="cd00593">
    <property type="entry name" value="RIBOc"/>
    <property type="match status" value="1"/>
</dbReference>
<gene>
    <name evidence="2" type="ORF">T459_00532</name>
</gene>
<name>A0A2G3AEM2_CAPAN</name>
<comment type="caution">
    <text evidence="2">The sequence shown here is derived from an EMBL/GenBank/DDBJ whole genome shotgun (WGS) entry which is preliminary data.</text>
</comment>
<dbReference type="SMART" id="SM00535">
    <property type="entry name" value="RIBOc"/>
    <property type="match status" value="1"/>
</dbReference>
<dbReference type="EMBL" id="AYRZ02000001">
    <property type="protein sequence ID" value="PHT92650.1"/>
    <property type="molecule type" value="Genomic_DNA"/>
</dbReference>
<organism evidence="2 3">
    <name type="scientific">Capsicum annuum</name>
    <name type="common">Capsicum pepper</name>
    <dbReference type="NCBI Taxonomy" id="4072"/>
    <lineage>
        <taxon>Eukaryota</taxon>
        <taxon>Viridiplantae</taxon>
        <taxon>Streptophyta</taxon>
        <taxon>Embryophyta</taxon>
        <taxon>Tracheophyta</taxon>
        <taxon>Spermatophyta</taxon>
        <taxon>Magnoliopsida</taxon>
        <taxon>eudicotyledons</taxon>
        <taxon>Gunneridae</taxon>
        <taxon>Pentapetalae</taxon>
        <taxon>asterids</taxon>
        <taxon>lamiids</taxon>
        <taxon>Solanales</taxon>
        <taxon>Solanaceae</taxon>
        <taxon>Solanoideae</taxon>
        <taxon>Capsiceae</taxon>
        <taxon>Capsicum</taxon>
    </lineage>
</organism>
<dbReference type="PANTHER" id="PTHR12262">
    <property type="entry name" value="CCR4-NOT TRANSCRIPTION COMPLEX SUBUNIT 9"/>
    <property type="match status" value="1"/>
</dbReference>
<dbReference type="InterPro" id="IPR007216">
    <property type="entry name" value="CNOT9"/>
</dbReference>
<dbReference type="GO" id="GO:0017148">
    <property type="term" value="P:negative regulation of translation"/>
    <property type="evidence" value="ECO:0000318"/>
    <property type="project" value="GO_Central"/>
</dbReference>
<evidence type="ECO:0000259" key="1">
    <source>
        <dbReference type="PROSITE" id="PS50142"/>
    </source>
</evidence>
<sequence>MDRQMQVAEQLVLNLRYPVHRQHALPELSKKRKLFHDLALLLCNSFGTSVVLLQEIISIYPFLSPPNVTPAQLNRVSLANRDRRMQLAEWLVFDFRNPDFRENALVELSKRRELFHDLAPVLWNSFGTTTILLQEIISIYPFLSPPNLTPAQSNRVCNVLALLQCVASHSDTKMLLLNAKIPLYLYPFLDTTSESRPFEYLRLTSLGVIGALVKGCVTSTTAELFFAVVRVLGNMVSALAEQPSSSLLKHRIRCYLCLSDNPRACDVLRTRLPDILRDTTFSSCLSRLAFIGDAALSLAILSYFFVTYPEIDHGKLTDLRAVNVSTEKLARVVSDTGSTTTSAAIRQSSMKSTEKLSKVVVRHGLYNYLRRDSAIFDEKVKEFMIAVQQEKEMEFHGGMIKAPKVLTDIMESVMGPVFLDCGFDVNAFWVNVGSFFAMAPPVFDGENYQAWAVKMQAYLEACDLWVAVEEDYEVLPLPENPTMAQIRAHKERRTTKPKAKSCFFVAVSTIIFSSVMTCKSAKEIWDFLKKEYKGDERIRGIKVLNLVREFEMQRMKESETIKDYSDRLLLIANKVRILRTELNDNRIVQKILVTLPERYEATIASLENTKDLSRLSLAELLSALQAQKQRRMMRQEGSIERALQAKL</sequence>
<evidence type="ECO:0000313" key="3">
    <source>
        <dbReference type="Proteomes" id="UP000222542"/>
    </source>
</evidence>
<protein>
    <recommendedName>
        <fullName evidence="1">RNase III domain-containing protein</fullName>
    </recommendedName>
</protein>
<dbReference type="AlphaFoldDB" id="A0A2G3AEM2"/>
<dbReference type="Proteomes" id="UP000222542">
    <property type="component" value="Unassembled WGS sequence"/>
</dbReference>
<dbReference type="PROSITE" id="PS50142">
    <property type="entry name" value="RNASE_3_2"/>
    <property type="match status" value="1"/>
</dbReference>
<dbReference type="GO" id="GO:0006396">
    <property type="term" value="P:RNA processing"/>
    <property type="evidence" value="ECO:0007669"/>
    <property type="project" value="InterPro"/>
</dbReference>
<dbReference type="SUPFAM" id="SSF69065">
    <property type="entry name" value="RNase III domain-like"/>
    <property type="match status" value="1"/>
</dbReference>
<dbReference type="Pfam" id="PF14223">
    <property type="entry name" value="Retrotran_gag_2"/>
    <property type="match status" value="1"/>
</dbReference>
<dbReference type="GO" id="GO:0006402">
    <property type="term" value="P:mRNA catabolic process"/>
    <property type="evidence" value="ECO:0007669"/>
    <property type="project" value="InterPro"/>
</dbReference>
<dbReference type="Pfam" id="PF04078">
    <property type="entry name" value="Rcd1"/>
    <property type="match status" value="3"/>
</dbReference>
<dbReference type="InterPro" id="IPR011989">
    <property type="entry name" value="ARM-like"/>
</dbReference>
<feature type="domain" description="RNase III" evidence="1">
    <location>
        <begin position="286"/>
        <end position="422"/>
    </location>
</feature>
<proteinExistence type="predicted"/>
<dbReference type="GO" id="GO:0004525">
    <property type="term" value="F:ribonuclease III activity"/>
    <property type="evidence" value="ECO:0007669"/>
    <property type="project" value="InterPro"/>
</dbReference>
<reference evidence="2 3" key="2">
    <citation type="journal article" date="2017" name="Genome Biol.">
        <title>New reference genome sequences of hot pepper reveal the massive evolution of plant disease-resistance genes by retroduplication.</title>
        <authorList>
            <person name="Kim S."/>
            <person name="Park J."/>
            <person name="Yeom S.I."/>
            <person name="Kim Y.M."/>
            <person name="Seo E."/>
            <person name="Kim K.T."/>
            <person name="Kim M.S."/>
            <person name="Lee J.M."/>
            <person name="Cheong K."/>
            <person name="Shin H.S."/>
            <person name="Kim S.B."/>
            <person name="Han K."/>
            <person name="Lee J."/>
            <person name="Park M."/>
            <person name="Lee H.A."/>
            <person name="Lee H.Y."/>
            <person name="Lee Y."/>
            <person name="Oh S."/>
            <person name="Lee J.H."/>
            <person name="Choi E."/>
            <person name="Choi E."/>
            <person name="Lee S.E."/>
            <person name="Jeon J."/>
            <person name="Kim H."/>
            <person name="Choi G."/>
            <person name="Song H."/>
            <person name="Lee J."/>
            <person name="Lee S.C."/>
            <person name="Kwon J.K."/>
            <person name="Lee H.Y."/>
            <person name="Koo N."/>
            <person name="Hong Y."/>
            <person name="Kim R.W."/>
            <person name="Kang W.H."/>
            <person name="Huh J.H."/>
            <person name="Kang B.C."/>
            <person name="Yang T.J."/>
            <person name="Lee Y.H."/>
            <person name="Bennetzen J.L."/>
            <person name="Choi D."/>
        </authorList>
    </citation>
    <scope>NUCLEOTIDE SEQUENCE [LARGE SCALE GENOMIC DNA]</scope>
    <source>
        <strain evidence="3">cv. CM334</strain>
    </source>
</reference>
<dbReference type="Gene3D" id="1.10.1520.10">
    <property type="entry name" value="Ribonuclease III domain"/>
    <property type="match status" value="1"/>
</dbReference>
<accession>A0A2G3AEM2</accession>
<dbReference type="InterPro" id="IPR000999">
    <property type="entry name" value="RNase_III_dom"/>
</dbReference>
<dbReference type="STRING" id="4072.A0A2G3AEM2"/>
<dbReference type="GO" id="GO:0030015">
    <property type="term" value="C:CCR4-NOT core complex"/>
    <property type="evidence" value="ECO:0000318"/>
    <property type="project" value="GO_Central"/>
</dbReference>
<dbReference type="Gramene" id="PHT92650">
    <property type="protein sequence ID" value="PHT92650"/>
    <property type="gene ID" value="T459_00532"/>
</dbReference>
<dbReference type="InterPro" id="IPR036389">
    <property type="entry name" value="RNase_III_sf"/>
</dbReference>